<protein>
    <submittedName>
        <fullName evidence="2">Uncharacterized protein</fullName>
    </submittedName>
</protein>
<dbReference type="Proteomes" id="UP000320811">
    <property type="component" value="Unassembled WGS sequence"/>
</dbReference>
<dbReference type="AlphaFoldDB" id="A0A561PQT7"/>
<dbReference type="OrthoDB" id="5984490at2"/>
<keyword evidence="1" id="KW-0472">Membrane</keyword>
<name>A0A561PQT7_9BACT</name>
<evidence type="ECO:0000313" key="3">
    <source>
        <dbReference type="Proteomes" id="UP000320811"/>
    </source>
</evidence>
<feature type="transmembrane region" description="Helical" evidence="1">
    <location>
        <begin position="138"/>
        <end position="157"/>
    </location>
</feature>
<reference evidence="2 3" key="1">
    <citation type="submission" date="2019-06" db="EMBL/GenBank/DDBJ databases">
        <title>Sorghum-associated microbial communities from plants grown in Nebraska, USA.</title>
        <authorList>
            <person name="Schachtman D."/>
        </authorList>
    </citation>
    <scope>NUCLEOTIDE SEQUENCE [LARGE SCALE GENOMIC DNA]</scope>
    <source>
        <strain evidence="2 3">1209</strain>
    </source>
</reference>
<keyword evidence="1" id="KW-0812">Transmembrane</keyword>
<organism evidence="2 3">
    <name type="scientific">Chitinophaga polysaccharea</name>
    <dbReference type="NCBI Taxonomy" id="1293035"/>
    <lineage>
        <taxon>Bacteria</taxon>
        <taxon>Pseudomonadati</taxon>
        <taxon>Bacteroidota</taxon>
        <taxon>Chitinophagia</taxon>
        <taxon>Chitinophagales</taxon>
        <taxon>Chitinophagaceae</taxon>
        <taxon>Chitinophaga</taxon>
    </lineage>
</organism>
<proteinExistence type="predicted"/>
<feature type="transmembrane region" description="Helical" evidence="1">
    <location>
        <begin position="27"/>
        <end position="47"/>
    </location>
</feature>
<dbReference type="EMBL" id="VIWO01000004">
    <property type="protein sequence ID" value="TWF40496.1"/>
    <property type="molecule type" value="Genomic_DNA"/>
</dbReference>
<accession>A0A561PQT7</accession>
<keyword evidence="3" id="KW-1185">Reference proteome</keyword>
<sequence length="158" mass="17571">MKLFLKIGRVERRQYMVSLSVLHSANIITHVTAGSVALILGLVALLTRKGGILHRKSGRLFLLFLSVVIATGLIGVFVFGRNTFLLVITLLSGYLGYSGYRVLQAKSNQFNGSDVVVALVVLCADFYFLYYFKSIGMIWSPVIIYSTTGYLLFIITYD</sequence>
<evidence type="ECO:0000313" key="2">
    <source>
        <dbReference type="EMBL" id="TWF40496.1"/>
    </source>
</evidence>
<dbReference type="RefSeq" id="WP_145670494.1">
    <property type="nucleotide sequence ID" value="NZ_VIWO01000004.1"/>
</dbReference>
<keyword evidence="1" id="KW-1133">Transmembrane helix</keyword>
<feature type="transmembrane region" description="Helical" evidence="1">
    <location>
        <begin position="115"/>
        <end position="132"/>
    </location>
</feature>
<evidence type="ECO:0000256" key="1">
    <source>
        <dbReference type="SAM" id="Phobius"/>
    </source>
</evidence>
<feature type="transmembrane region" description="Helical" evidence="1">
    <location>
        <begin position="84"/>
        <end position="103"/>
    </location>
</feature>
<comment type="caution">
    <text evidence="2">The sequence shown here is derived from an EMBL/GenBank/DDBJ whole genome shotgun (WGS) entry which is preliminary data.</text>
</comment>
<feature type="transmembrane region" description="Helical" evidence="1">
    <location>
        <begin position="59"/>
        <end position="78"/>
    </location>
</feature>
<gene>
    <name evidence="2" type="ORF">FHW36_104178</name>
</gene>